<dbReference type="AlphaFoldDB" id="A0A0F9E8Y3"/>
<name>A0A0F9E8Y3_9ZZZZ</name>
<feature type="domain" description="Transposase IS110-like N-terminal" evidence="1">
    <location>
        <begin position="45"/>
        <end position="181"/>
    </location>
</feature>
<evidence type="ECO:0000313" key="3">
    <source>
        <dbReference type="EMBL" id="KKL70399.1"/>
    </source>
</evidence>
<gene>
    <name evidence="3" type="ORF">LCGC14_2105300</name>
</gene>
<dbReference type="GO" id="GO:0006313">
    <property type="term" value="P:DNA transposition"/>
    <property type="evidence" value="ECO:0007669"/>
    <property type="project" value="InterPro"/>
</dbReference>
<organism evidence="3">
    <name type="scientific">marine sediment metagenome</name>
    <dbReference type="NCBI Taxonomy" id="412755"/>
    <lineage>
        <taxon>unclassified sequences</taxon>
        <taxon>metagenomes</taxon>
        <taxon>ecological metagenomes</taxon>
    </lineage>
</organism>
<reference evidence="3" key="1">
    <citation type="journal article" date="2015" name="Nature">
        <title>Complex archaea that bridge the gap between prokaryotes and eukaryotes.</title>
        <authorList>
            <person name="Spang A."/>
            <person name="Saw J.H."/>
            <person name="Jorgensen S.L."/>
            <person name="Zaremba-Niedzwiedzka K."/>
            <person name="Martijn J."/>
            <person name="Lind A.E."/>
            <person name="van Eijk R."/>
            <person name="Schleper C."/>
            <person name="Guy L."/>
            <person name="Ettema T.J."/>
        </authorList>
    </citation>
    <scope>NUCLEOTIDE SEQUENCE</scope>
</reference>
<feature type="domain" description="Transposase IS116/IS110/IS902 C-terminal" evidence="2">
    <location>
        <begin position="251"/>
        <end position="328"/>
    </location>
</feature>
<dbReference type="InterPro" id="IPR002525">
    <property type="entry name" value="Transp_IS110-like_N"/>
</dbReference>
<dbReference type="Pfam" id="PF02371">
    <property type="entry name" value="Transposase_20"/>
    <property type="match status" value="1"/>
</dbReference>
<evidence type="ECO:0000259" key="2">
    <source>
        <dbReference type="Pfam" id="PF02371"/>
    </source>
</evidence>
<proteinExistence type="predicted"/>
<comment type="caution">
    <text evidence="3">The sequence shown here is derived from an EMBL/GenBank/DDBJ whole genome shotgun (WGS) entry which is preliminary data.</text>
</comment>
<evidence type="ECO:0000259" key="1">
    <source>
        <dbReference type="Pfam" id="PF01548"/>
    </source>
</evidence>
<protein>
    <submittedName>
        <fullName evidence="3">Uncharacterized protein</fullName>
    </submittedName>
</protein>
<dbReference type="InterPro" id="IPR047650">
    <property type="entry name" value="Transpos_IS110"/>
</dbReference>
<dbReference type="Pfam" id="PF01548">
    <property type="entry name" value="DEDD_Tnp_IS110"/>
    <property type="match status" value="1"/>
</dbReference>
<dbReference type="GO" id="GO:0004803">
    <property type="term" value="F:transposase activity"/>
    <property type="evidence" value="ECO:0007669"/>
    <property type="project" value="InterPro"/>
</dbReference>
<sequence>MSIFELSLNWSDGMDAPYHGVICARMEFGFELQTEGASTMDITTIGFDLAKTVFQVHGSDGEGRPVLRRKLRRGKVLTFFAGLPSCLVGMEACASAHYWAREIRALGHEVRLIPPQYVRPFVKTNKNDAADAEAICEAVTRPTMRFAPAKSAEQQSVLMLHRARELLVRQRTMVINALRGHCAEFGLIVAQGASRVEELVAIIEDPGDVRLPPLAREALGRLVEQLRSAQARIKALEATLLAWHRSNEASRRLATIPGVGVITATALVATIGDGAQFRSGRQLSAWLGLVPRQHSSGGKDRLGRISKRGDGYIRRLLVHGARTVLRWRRAKPGTRPGWSDRLLARRPTNVVLVAMANKTARIAWALLRYERIYEPVSA</sequence>
<dbReference type="EMBL" id="LAZR01025905">
    <property type="protein sequence ID" value="KKL70399.1"/>
    <property type="molecule type" value="Genomic_DNA"/>
</dbReference>
<accession>A0A0F9E8Y3</accession>
<dbReference type="PANTHER" id="PTHR33055:SF3">
    <property type="entry name" value="PUTATIVE TRANSPOSASE FOR IS117-RELATED"/>
    <property type="match status" value="1"/>
</dbReference>
<dbReference type="NCBIfam" id="NF033542">
    <property type="entry name" value="transpos_IS110"/>
    <property type="match status" value="1"/>
</dbReference>
<dbReference type="GO" id="GO:0003677">
    <property type="term" value="F:DNA binding"/>
    <property type="evidence" value="ECO:0007669"/>
    <property type="project" value="InterPro"/>
</dbReference>
<dbReference type="PANTHER" id="PTHR33055">
    <property type="entry name" value="TRANSPOSASE FOR INSERTION SEQUENCE ELEMENT IS1111A"/>
    <property type="match status" value="1"/>
</dbReference>
<dbReference type="InterPro" id="IPR003346">
    <property type="entry name" value="Transposase_20"/>
</dbReference>